<dbReference type="RefSeq" id="WP_242856994.1">
    <property type="nucleotide sequence ID" value="NZ_LGTC01000001.1"/>
</dbReference>
<evidence type="ECO:0000256" key="4">
    <source>
        <dbReference type="ARBA" id="ARBA00022989"/>
    </source>
</evidence>
<evidence type="ECO:0000256" key="1">
    <source>
        <dbReference type="ARBA" id="ARBA00004651"/>
    </source>
</evidence>
<dbReference type="InterPro" id="IPR003838">
    <property type="entry name" value="ABC3_permease_C"/>
</dbReference>
<feature type="transmembrane region" description="Helical" evidence="6">
    <location>
        <begin position="197"/>
        <end position="219"/>
    </location>
</feature>
<gene>
    <name evidence="8" type="ORF">Bccel_1433</name>
</gene>
<feature type="transmembrane region" description="Helical" evidence="6">
    <location>
        <begin position="110"/>
        <end position="135"/>
    </location>
</feature>
<dbReference type="eggNOG" id="COG4591">
    <property type="taxonomic scope" value="Bacteria"/>
</dbReference>
<proteinExistence type="predicted"/>
<feature type="transmembrane region" description="Helical" evidence="6">
    <location>
        <begin position="279"/>
        <end position="299"/>
    </location>
</feature>
<name>A0A0L6JJW2_9FIRM</name>
<feature type="domain" description="ABC3 transporter permease C-terminal" evidence="7">
    <location>
        <begin position="63"/>
        <end position="178"/>
    </location>
</feature>
<feature type="transmembrane region" description="Helical" evidence="6">
    <location>
        <begin position="225"/>
        <end position="248"/>
    </location>
</feature>
<dbReference type="eggNOG" id="COG0577">
    <property type="taxonomic scope" value="Bacteria"/>
</dbReference>
<keyword evidence="5 6" id="KW-0472">Membrane</keyword>
<dbReference type="STRING" id="398512.Bccel_1433"/>
<dbReference type="PANTHER" id="PTHR46795">
    <property type="entry name" value="ABC TRANSPORTER PERMEASE-RELATED-RELATED"/>
    <property type="match status" value="1"/>
</dbReference>
<feature type="transmembrane region" description="Helical" evidence="6">
    <location>
        <begin position="150"/>
        <end position="176"/>
    </location>
</feature>
<comment type="subcellular location">
    <subcellularLocation>
        <location evidence="1">Cell membrane</location>
        <topology evidence="1">Multi-pass membrane protein</topology>
    </subcellularLocation>
</comment>
<dbReference type="PANTHER" id="PTHR46795:SF3">
    <property type="entry name" value="ABC TRANSPORTER PERMEASE"/>
    <property type="match status" value="1"/>
</dbReference>
<evidence type="ECO:0000256" key="6">
    <source>
        <dbReference type="SAM" id="Phobius"/>
    </source>
</evidence>
<dbReference type="InterPro" id="IPR052536">
    <property type="entry name" value="ABC-4_Integral_Memb_Prot"/>
</dbReference>
<feature type="transmembrane region" description="Helical" evidence="6">
    <location>
        <begin position="58"/>
        <end position="76"/>
    </location>
</feature>
<keyword evidence="9" id="KW-1185">Reference proteome</keyword>
<organism evidence="8 9">
    <name type="scientific">Pseudobacteroides cellulosolvens ATCC 35603 = DSM 2933</name>
    <dbReference type="NCBI Taxonomy" id="398512"/>
    <lineage>
        <taxon>Bacteria</taxon>
        <taxon>Bacillati</taxon>
        <taxon>Bacillota</taxon>
        <taxon>Clostridia</taxon>
        <taxon>Eubacteriales</taxon>
        <taxon>Oscillospiraceae</taxon>
        <taxon>Pseudobacteroides</taxon>
    </lineage>
</organism>
<comment type="caution">
    <text evidence="8">The sequence shown here is derived from an EMBL/GenBank/DDBJ whole genome shotgun (WGS) entry which is preliminary data.</text>
</comment>
<dbReference type="AlphaFoldDB" id="A0A0L6JJW2"/>
<keyword evidence="3 6" id="KW-0812">Transmembrane</keyword>
<feature type="transmembrane region" description="Helical" evidence="6">
    <location>
        <begin position="20"/>
        <end position="38"/>
    </location>
</feature>
<dbReference type="Pfam" id="PF02687">
    <property type="entry name" value="FtsX"/>
    <property type="match status" value="1"/>
</dbReference>
<dbReference type="Proteomes" id="UP000036923">
    <property type="component" value="Unassembled WGS sequence"/>
</dbReference>
<evidence type="ECO:0000256" key="5">
    <source>
        <dbReference type="ARBA" id="ARBA00023136"/>
    </source>
</evidence>
<dbReference type="EMBL" id="LGTC01000001">
    <property type="protein sequence ID" value="KNY26171.1"/>
    <property type="molecule type" value="Genomic_DNA"/>
</dbReference>
<evidence type="ECO:0000256" key="2">
    <source>
        <dbReference type="ARBA" id="ARBA00022475"/>
    </source>
</evidence>
<dbReference type="GO" id="GO:0005886">
    <property type="term" value="C:plasma membrane"/>
    <property type="evidence" value="ECO:0007669"/>
    <property type="project" value="UniProtKB-SubCell"/>
</dbReference>
<reference evidence="9" key="1">
    <citation type="submission" date="2015-07" db="EMBL/GenBank/DDBJ databases">
        <title>Near-Complete Genome Sequence of the Cellulolytic Bacterium Bacteroides (Pseudobacteroides) cellulosolvens ATCC 35603.</title>
        <authorList>
            <person name="Dassa B."/>
            <person name="Utturkar S.M."/>
            <person name="Klingeman D.M."/>
            <person name="Hurt R.A."/>
            <person name="Keller M."/>
            <person name="Xu J."/>
            <person name="Reddy Y.H.K."/>
            <person name="Borovok I."/>
            <person name="Grinberg I.R."/>
            <person name="Lamed R."/>
            <person name="Zhivin O."/>
            <person name="Bayer E.A."/>
            <person name="Brown S.D."/>
        </authorList>
    </citation>
    <scope>NUCLEOTIDE SEQUENCE [LARGE SCALE GENOMIC DNA]</scope>
    <source>
        <strain evidence="9">DSM 2933</strain>
    </source>
</reference>
<sequence>MTFRSILFKMFKADVKKYKLFILCNLASISILYSFISISANKQFMNPSIVDPMISSNIHAPTIFVLVFMGIFIPYSQSVFIKARQKDYGILLSLGMTENEVRKSVLVENLLMCFVSLIIGLISGTLLSLFFLAFIRDVIGIHNIDITISAISYITTTIYVFVIFIISIIANIYGMVKSTIYAKIKYAEKTEIRSNSSIIFCYIGIIFTITAIIAMILFYHTNSNIWLLSMFFCLVGSFLIFFNGEALIEYFQNKCYKRYINNIFLFSDLKYYYSKNKKIFFANTWLFFQILFFVVLSLVNYPNLINNSIAYHPFHMAYSEIKGNFKSLGDSEFKPLTDSEVESIAQDNNNSIISNHAVSFIRSNAVTIFCIDDVNKVLKKNYKVQSNSLIYVHPYYMNDGYEHEDVNSNISSISINSNKGAKKYIIKDTIIDPLFGQINSISQSILLADKVDFDWIKSNGIEYYLEGKLHLYNFSNWRNSNVIVNKLSNRLSEKNTVEKGDTFHKVSSRIEAYDTALKSSNFLIFNIIYFCSLLYFAAIIMIHFKLMMEYKDEKRNIIVFTELEQEEKRLGK</sequence>
<evidence type="ECO:0000259" key="7">
    <source>
        <dbReference type="Pfam" id="PF02687"/>
    </source>
</evidence>
<keyword evidence="4 6" id="KW-1133">Transmembrane helix</keyword>
<keyword evidence="2" id="KW-1003">Cell membrane</keyword>
<protein>
    <recommendedName>
        <fullName evidence="7">ABC3 transporter permease C-terminal domain-containing protein</fullName>
    </recommendedName>
</protein>
<evidence type="ECO:0000313" key="9">
    <source>
        <dbReference type="Proteomes" id="UP000036923"/>
    </source>
</evidence>
<feature type="transmembrane region" description="Helical" evidence="6">
    <location>
        <begin position="522"/>
        <end position="544"/>
    </location>
</feature>
<evidence type="ECO:0000313" key="8">
    <source>
        <dbReference type="EMBL" id="KNY26171.1"/>
    </source>
</evidence>
<evidence type="ECO:0000256" key="3">
    <source>
        <dbReference type="ARBA" id="ARBA00022692"/>
    </source>
</evidence>
<accession>A0A0L6JJW2</accession>